<feature type="region of interest" description="Disordered" evidence="1">
    <location>
        <begin position="43"/>
        <end position="75"/>
    </location>
</feature>
<name>A0AAW1XVE1_RUBAR</name>
<sequence>MYGGGAGIAAGFIWTCRRRAYGRGQRRCGDGRWLMARLSPCTALPATSPPRHQSSLTATPRPSIKNSPAHRHGCEPPPSLLPAGYPSCCYVTIPDSCPCSSSSPDRPASISGVESAVVCPQADPSPAVSPAPCCCAVA</sequence>
<dbReference type="AlphaFoldDB" id="A0AAW1XVE1"/>
<feature type="compositionally biased region" description="Polar residues" evidence="1">
    <location>
        <begin position="50"/>
        <end position="66"/>
    </location>
</feature>
<organism evidence="2 3">
    <name type="scientific">Rubus argutus</name>
    <name type="common">Southern blackberry</name>
    <dbReference type="NCBI Taxonomy" id="59490"/>
    <lineage>
        <taxon>Eukaryota</taxon>
        <taxon>Viridiplantae</taxon>
        <taxon>Streptophyta</taxon>
        <taxon>Embryophyta</taxon>
        <taxon>Tracheophyta</taxon>
        <taxon>Spermatophyta</taxon>
        <taxon>Magnoliopsida</taxon>
        <taxon>eudicotyledons</taxon>
        <taxon>Gunneridae</taxon>
        <taxon>Pentapetalae</taxon>
        <taxon>rosids</taxon>
        <taxon>fabids</taxon>
        <taxon>Rosales</taxon>
        <taxon>Rosaceae</taxon>
        <taxon>Rosoideae</taxon>
        <taxon>Rosoideae incertae sedis</taxon>
        <taxon>Rubus</taxon>
    </lineage>
</organism>
<accession>A0AAW1XVE1</accession>
<proteinExistence type="predicted"/>
<dbReference type="EMBL" id="JBEDUW010000003">
    <property type="protein sequence ID" value="KAK9939467.1"/>
    <property type="molecule type" value="Genomic_DNA"/>
</dbReference>
<keyword evidence="3" id="KW-1185">Reference proteome</keyword>
<dbReference type="Proteomes" id="UP001457282">
    <property type="component" value="Unassembled WGS sequence"/>
</dbReference>
<evidence type="ECO:0000256" key="1">
    <source>
        <dbReference type="SAM" id="MobiDB-lite"/>
    </source>
</evidence>
<protein>
    <submittedName>
        <fullName evidence="2">Uncharacterized protein</fullName>
    </submittedName>
</protein>
<evidence type="ECO:0000313" key="2">
    <source>
        <dbReference type="EMBL" id="KAK9939467.1"/>
    </source>
</evidence>
<gene>
    <name evidence="2" type="ORF">M0R45_016162</name>
</gene>
<reference evidence="2 3" key="1">
    <citation type="journal article" date="2023" name="G3 (Bethesda)">
        <title>A chromosome-length genome assembly and annotation of blackberry (Rubus argutus, cv. 'Hillquist').</title>
        <authorList>
            <person name="Bruna T."/>
            <person name="Aryal R."/>
            <person name="Dudchenko O."/>
            <person name="Sargent D.J."/>
            <person name="Mead D."/>
            <person name="Buti M."/>
            <person name="Cavallini A."/>
            <person name="Hytonen T."/>
            <person name="Andres J."/>
            <person name="Pham M."/>
            <person name="Weisz D."/>
            <person name="Mascagni F."/>
            <person name="Usai G."/>
            <person name="Natali L."/>
            <person name="Bassil N."/>
            <person name="Fernandez G.E."/>
            <person name="Lomsadze A."/>
            <person name="Armour M."/>
            <person name="Olukolu B."/>
            <person name="Poorten T."/>
            <person name="Britton C."/>
            <person name="Davik J."/>
            <person name="Ashrafi H."/>
            <person name="Aiden E.L."/>
            <person name="Borodovsky M."/>
            <person name="Worthington M."/>
        </authorList>
    </citation>
    <scope>NUCLEOTIDE SEQUENCE [LARGE SCALE GENOMIC DNA]</scope>
    <source>
        <strain evidence="2">PI 553951</strain>
    </source>
</reference>
<evidence type="ECO:0000313" key="3">
    <source>
        <dbReference type="Proteomes" id="UP001457282"/>
    </source>
</evidence>
<comment type="caution">
    <text evidence="2">The sequence shown here is derived from an EMBL/GenBank/DDBJ whole genome shotgun (WGS) entry which is preliminary data.</text>
</comment>